<feature type="region of interest" description="Disordered" evidence="1">
    <location>
        <begin position="98"/>
        <end position="183"/>
    </location>
</feature>
<feature type="compositionally biased region" description="Acidic residues" evidence="1">
    <location>
        <begin position="1"/>
        <end position="10"/>
    </location>
</feature>
<dbReference type="Proteomes" id="UP001301769">
    <property type="component" value="Unassembled WGS sequence"/>
</dbReference>
<feature type="compositionally biased region" description="Polar residues" evidence="1">
    <location>
        <begin position="455"/>
        <end position="471"/>
    </location>
</feature>
<feature type="region of interest" description="Disordered" evidence="1">
    <location>
        <begin position="358"/>
        <end position="405"/>
    </location>
</feature>
<feature type="compositionally biased region" description="Polar residues" evidence="1">
    <location>
        <begin position="144"/>
        <end position="153"/>
    </location>
</feature>
<dbReference type="EMBL" id="MU858147">
    <property type="protein sequence ID" value="KAK4211499.1"/>
    <property type="molecule type" value="Genomic_DNA"/>
</dbReference>
<evidence type="ECO:0000256" key="1">
    <source>
        <dbReference type="SAM" id="MobiDB-lite"/>
    </source>
</evidence>
<feature type="compositionally biased region" description="Acidic residues" evidence="1">
    <location>
        <begin position="112"/>
        <end position="135"/>
    </location>
</feature>
<evidence type="ECO:0000313" key="3">
    <source>
        <dbReference type="Proteomes" id="UP001301769"/>
    </source>
</evidence>
<feature type="region of interest" description="Disordered" evidence="1">
    <location>
        <begin position="419"/>
        <end position="529"/>
    </location>
</feature>
<feature type="compositionally biased region" description="Polar residues" evidence="1">
    <location>
        <begin position="318"/>
        <end position="336"/>
    </location>
</feature>
<feature type="compositionally biased region" description="Pro residues" evidence="1">
    <location>
        <begin position="308"/>
        <end position="317"/>
    </location>
</feature>
<feature type="region of interest" description="Disordered" evidence="1">
    <location>
        <begin position="306"/>
        <end position="336"/>
    </location>
</feature>
<reference evidence="2" key="2">
    <citation type="submission" date="2023-05" db="EMBL/GenBank/DDBJ databases">
        <authorList>
            <consortium name="Lawrence Berkeley National Laboratory"/>
            <person name="Steindorff A."/>
            <person name="Hensen N."/>
            <person name="Bonometti L."/>
            <person name="Westerberg I."/>
            <person name="Brannstrom I.O."/>
            <person name="Guillou S."/>
            <person name="Cros-Aarteil S."/>
            <person name="Calhoun S."/>
            <person name="Haridas S."/>
            <person name="Kuo A."/>
            <person name="Mondo S."/>
            <person name="Pangilinan J."/>
            <person name="Riley R."/>
            <person name="Labutti K."/>
            <person name="Andreopoulos B."/>
            <person name="Lipzen A."/>
            <person name="Chen C."/>
            <person name="Yanf M."/>
            <person name="Daum C."/>
            <person name="Ng V."/>
            <person name="Clum A."/>
            <person name="Ohm R."/>
            <person name="Martin F."/>
            <person name="Silar P."/>
            <person name="Natvig D."/>
            <person name="Lalanne C."/>
            <person name="Gautier V."/>
            <person name="Ament-Velasquez S.L."/>
            <person name="Kruys A."/>
            <person name="Hutchinson M.I."/>
            <person name="Powell A.J."/>
            <person name="Barry K."/>
            <person name="Miller A.N."/>
            <person name="Grigoriev I.V."/>
            <person name="Debuchy R."/>
            <person name="Gladieux P."/>
            <person name="Thoren M.H."/>
            <person name="Johannesson H."/>
        </authorList>
    </citation>
    <scope>NUCLEOTIDE SEQUENCE</scope>
    <source>
        <strain evidence="2">PSN293</strain>
    </source>
</reference>
<feature type="compositionally biased region" description="Pro residues" evidence="1">
    <location>
        <begin position="493"/>
        <end position="511"/>
    </location>
</feature>
<name>A0AAN6Y2Y7_9PEZI</name>
<feature type="compositionally biased region" description="Gly residues" evidence="1">
    <location>
        <begin position="474"/>
        <end position="484"/>
    </location>
</feature>
<reference evidence="2" key="1">
    <citation type="journal article" date="2023" name="Mol. Phylogenet. Evol.">
        <title>Genome-scale phylogeny and comparative genomics of the fungal order Sordariales.</title>
        <authorList>
            <person name="Hensen N."/>
            <person name="Bonometti L."/>
            <person name="Westerberg I."/>
            <person name="Brannstrom I.O."/>
            <person name="Guillou S."/>
            <person name="Cros-Aarteil S."/>
            <person name="Calhoun S."/>
            <person name="Haridas S."/>
            <person name="Kuo A."/>
            <person name="Mondo S."/>
            <person name="Pangilinan J."/>
            <person name="Riley R."/>
            <person name="LaButti K."/>
            <person name="Andreopoulos B."/>
            <person name="Lipzen A."/>
            <person name="Chen C."/>
            <person name="Yan M."/>
            <person name="Daum C."/>
            <person name="Ng V."/>
            <person name="Clum A."/>
            <person name="Steindorff A."/>
            <person name="Ohm R.A."/>
            <person name="Martin F."/>
            <person name="Silar P."/>
            <person name="Natvig D.O."/>
            <person name="Lalanne C."/>
            <person name="Gautier V."/>
            <person name="Ament-Velasquez S.L."/>
            <person name="Kruys A."/>
            <person name="Hutchinson M.I."/>
            <person name="Powell A.J."/>
            <person name="Barry K."/>
            <person name="Miller A.N."/>
            <person name="Grigoriev I.V."/>
            <person name="Debuchy R."/>
            <person name="Gladieux P."/>
            <person name="Hiltunen Thoren M."/>
            <person name="Johannesson H."/>
        </authorList>
    </citation>
    <scope>NUCLEOTIDE SEQUENCE</scope>
    <source>
        <strain evidence="2">PSN293</strain>
    </source>
</reference>
<protein>
    <submittedName>
        <fullName evidence="2">Uncharacterized protein</fullName>
    </submittedName>
</protein>
<dbReference type="InterPro" id="IPR022190">
    <property type="entry name" value="DUF3716"/>
</dbReference>
<gene>
    <name evidence="2" type="ORF">QBC37DRAFT_426772</name>
</gene>
<dbReference type="AlphaFoldDB" id="A0AAN6Y2Y7"/>
<feature type="compositionally biased region" description="Low complexity" evidence="1">
    <location>
        <begin position="394"/>
        <end position="405"/>
    </location>
</feature>
<accession>A0AAN6Y2Y7</accession>
<feature type="region of interest" description="Disordered" evidence="1">
    <location>
        <begin position="1"/>
        <end position="42"/>
    </location>
</feature>
<feature type="compositionally biased region" description="Low complexity" evidence="1">
    <location>
        <begin position="11"/>
        <end position="24"/>
    </location>
</feature>
<feature type="compositionally biased region" description="Polar residues" evidence="1">
    <location>
        <begin position="514"/>
        <end position="529"/>
    </location>
</feature>
<keyword evidence="3" id="KW-1185">Reference proteome</keyword>
<evidence type="ECO:0000313" key="2">
    <source>
        <dbReference type="EMBL" id="KAK4211499.1"/>
    </source>
</evidence>
<feature type="compositionally biased region" description="Basic and acidic residues" evidence="1">
    <location>
        <begin position="101"/>
        <end position="111"/>
    </location>
</feature>
<organism evidence="2 3">
    <name type="scientific">Rhypophila decipiens</name>
    <dbReference type="NCBI Taxonomy" id="261697"/>
    <lineage>
        <taxon>Eukaryota</taxon>
        <taxon>Fungi</taxon>
        <taxon>Dikarya</taxon>
        <taxon>Ascomycota</taxon>
        <taxon>Pezizomycotina</taxon>
        <taxon>Sordariomycetes</taxon>
        <taxon>Sordariomycetidae</taxon>
        <taxon>Sordariales</taxon>
        <taxon>Naviculisporaceae</taxon>
        <taxon>Rhypophila</taxon>
    </lineage>
</organism>
<comment type="caution">
    <text evidence="2">The sequence shown here is derived from an EMBL/GenBank/DDBJ whole genome shotgun (WGS) entry which is preliminary data.</text>
</comment>
<dbReference type="Pfam" id="PF12511">
    <property type="entry name" value="DUF3716"/>
    <property type="match status" value="1"/>
</dbReference>
<feature type="compositionally biased region" description="Pro residues" evidence="1">
    <location>
        <begin position="367"/>
        <end position="393"/>
    </location>
</feature>
<proteinExistence type="predicted"/>
<feature type="compositionally biased region" description="Basic and acidic residues" evidence="1">
    <location>
        <begin position="28"/>
        <end position="42"/>
    </location>
</feature>
<sequence>MARLSDDEDASSSSESDTGSDSSSVHTIFDHPPRGARARDIEEMNGYSPEYFMRGGGSHFSGKLVDNRAKRKLGSNSDVSDDDRAAKSVRLDSYGIPLTAKDLEALAHQDSDDSDYDSDMAEEEEDEEEDQESDLDLGLVPSDRSGTLKTRSAVQQQPELPKLPKPVPAQSLLPATRDPHPSTDKMTVYGLMCQQFPKLHFEKEDIPEAFRPLADVPALRKPKVSGPFNNNRIQNTVAYLIQASGHLLPDKDACEICRSSERVFRGCVVSKDPIVNEKLLGACACCWYGRQGYKCSFRQGYEESNTPVPIPQVPHPPKQNQLEPRAEQTTNSPSVLQFQQSLRPSTKIEVLLKSPPASALHVDQRPTPVPVPKVQPKPTSTPVPQVQPKPTSTPVPQVQQKPTPVPVPQVQQISRLASVAPAQETPKPAQVSKVQETWKPVTKSPVPIPVLPITRRSNSGENQRSTPIPAQSGNGSGNGNGNGNGTVRKETPVFPPNYIRPPVPPTLPKTDPPASSSNTGDKNSGQYTGLSVELPTFSKLSKNHSKEVSLKDRVDGWKKQYERMPLHELQEQQKYLARLSSEVNVRMEAMMTVLMKKCTGPQATSDGA</sequence>